<feature type="transmembrane region" description="Helical" evidence="2">
    <location>
        <begin position="200"/>
        <end position="221"/>
    </location>
</feature>
<feature type="compositionally biased region" description="Basic and acidic residues" evidence="1">
    <location>
        <begin position="178"/>
        <end position="192"/>
    </location>
</feature>
<dbReference type="EMBL" id="JBIATK010000009">
    <property type="protein sequence ID" value="MFF4026215.1"/>
    <property type="molecule type" value="Genomic_DNA"/>
</dbReference>
<evidence type="ECO:0000256" key="2">
    <source>
        <dbReference type="SAM" id="Phobius"/>
    </source>
</evidence>
<comment type="caution">
    <text evidence="3">The sequence shown here is derived from an EMBL/GenBank/DDBJ whole genome shotgun (WGS) entry which is preliminary data.</text>
</comment>
<feature type="region of interest" description="Disordered" evidence="1">
    <location>
        <begin position="1"/>
        <end position="194"/>
    </location>
</feature>
<keyword evidence="2" id="KW-0472">Membrane</keyword>
<name>A0ABW6TMQ3_9NOCA</name>
<feature type="compositionally biased region" description="Gly residues" evidence="1">
    <location>
        <begin position="1"/>
        <end position="10"/>
    </location>
</feature>
<feature type="region of interest" description="Disordered" evidence="1">
    <location>
        <begin position="306"/>
        <end position="330"/>
    </location>
</feature>
<keyword evidence="2" id="KW-1133">Transmembrane helix</keyword>
<keyword evidence="2" id="KW-0812">Transmembrane</keyword>
<dbReference type="Proteomes" id="UP001602089">
    <property type="component" value="Unassembled WGS sequence"/>
</dbReference>
<protein>
    <submittedName>
        <fullName evidence="3">Uncharacterized protein</fullName>
    </submittedName>
</protein>
<accession>A0ABW6TMQ3</accession>
<keyword evidence="4" id="KW-1185">Reference proteome</keyword>
<evidence type="ECO:0000313" key="4">
    <source>
        <dbReference type="Proteomes" id="UP001602089"/>
    </source>
</evidence>
<proteinExistence type="predicted"/>
<reference evidence="3 4" key="1">
    <citation type="submission" date="2024-10" db="EMBL/GenBank/DDBJ databases">
        <title>The Natural Products Discovery Center: Release of the First 8490 Sequenced Strains for Exploring Actinobacteria Biosynthetic Diversity.</title>
        <authorList>
            <person name="Kalkreuter E."/>
            <person name="Kautsar S.A."/>
            <person name="Yang D."/>
            <person name="Bader C.D."/>
            <person name="Teijaro C.N."/>
            <person name="Fluegel L."/>
            <person name="Davis C.M."/>
            <person name="Simpson J.R."/>
            <person name="Lauterbach L."/>
            <person name="Steele A.D."/>
            <person name="Gui C."/>
            <person name="Meng S."/>
            <person name="Li G."/>
            <person name="Viehrig K."/>
            <person name="Ye F."/>
            <person name="Su P."/>
            <person name="Kiefer A.F."/>
            <person name="Nichols A."/>
            <person name="Cepeda A.J."/>
            <person name="Yan W."/>
            <person name="Fan B."/>
            <person name="Jiang Y."/>
            <person name="Adhikari A."/>
            <person name="Zheng C.-J."/>
            <person name="Schuster L."/>
            <person name="Cowan T.M."/>
            <person name="Smanski M.J."/>
            <person name="Chevrette M.G."/>
            <person name="De Carvalho L.P.S."/>
            <person name="Shen B."/>
        </authorList>
    </citation>
    <scope>NUCLEOTIDE SEQUENCE [LARGE SCALE GENOMIC DNA]</scope>
    <source>
        <strain evidence="3 4">NPDC001867</strain>
    </source>
</reference>
<dbReference type="RefSeq" id="WP_228817825.1">
    <property type="nucleotide sequence ID" value="NZ_JADLPS010000010.1"/>
</dbReference>
<evidence type="ECO:0000313" key="3">
    <source>
        <dbReference type="EMBL" id="MFF4026215.1"/>
    </source>
</evidence>
<sequence length="330" mass="33676">MATHEPGGGPGDRDSHDPRDTPSAGEDNTDGGTESGESKGIGASDPTVRFGAQPDGERETGASEAEPTRRLGEPDPTLPNPRTAPTLPGTPILPGFPDPASTIPGLATPGAPNPLSDNAFGTDAGGPADPEGENPGAAGESDRPRRMRGSMQRQEAGVTQPRPPTVAEARARDKARKRAEEAERAAAEAAETKRRKRKRLLIGGVAVAGIAAVVGTGYLAYQAAHRPANVTAYCITDDNGQQQVVPDDDCVRAQSYASTGGYYGGGGLGPGIFLYNGHQYRYYYGGNNTVGRAPVGGSTVAPKKATVSTKSGTVVRGGLGSKSGSTSGGS</sequence>
<feature type="compositionally biased region" description="Basic and acidic residues" evidence="1">
    <location>
        <begin position="11"/>
        <end position="20"/>
    </location>
</feature>
<feature type="compositionally biased region" description="Basic and acidic residues" evidence="1">
    <location>
        <begin position="55"/>
        <end position="73"/>
    </location>
</feature>
<evidence type="ECO:0000256" key="1">
    <source>
        <dbReference type="SAM" id="MobiDB-lite"/>
    </source>
</evidence>
<feature type="compositionally biased region" description="Gly residues" evidence="1">
    <location>
        <begin position="315"/>
        <end position="330"/>
    </location>
</feature>
<organism evidence="3 4">
    <name type="scientific">Nocardia elegans</name>
    <dbReference type="NCBI Taxonomy" id="300029"/>
    <lineage>
        <taxon>Bacteria</taxon>
        <taxon>Bacillati</taxon>
        <taxon>Actinomycetota</taxon>
        <taxon>Actinomycetes</taxon>
        <taxon>Mycobacteriales</taxon>
        <taxon>Nocardiaceae</taxon>
        <taxon>Nocardia</taxon>
    </lineage>
</organism>
<gene>
    <name evidence="3" type="ORF">ACFYY5_25525</name>
</gene>